<dbReference type="EMBL" id="CP038026">
    <property type="protein sequence ID" value="QBQ35511.1"/>
    <property type="molecule type" value="Genomic_DNA"/>
</dbReference>
<sequence>MEATTRLQSSRICGAGPEVLREPRVTNGVLVLPDGGPRSGRCGASAAEPGHAASCPGVVVDVAKADAPLAKSPVSCQPELLLSCAPNMAESCTDLHQRLMLLRDTVFASWLAAVREQVRFAHELPAPLLLDTLPIFYEHLCSVASGETFNYRQSTLASEHGGERARLTRYDVETVAHEIQLFRSVLFSAWGNAGFALSRDQSARLNSLIDEAIRESITGFILCKAAAREQFSAAAVHDIRGRLSDVSMAVDHIREAQQTDTAHRLAALASQHLERIGSMLSEMLDMSMLSPPADDTIELQALDLREVLVDVVRASTAAPRTEVIAIPVQGFWHRDSISKAIENLLSNAVEYSDPGTPVTATLRSYGGRVALSITNEGPPIPPDRIEAIFQLYKRTAMKGEGGWEIGLPFVRSVAEQHAGSIAVECRHGYTTFILDTPVDPRPILTARMRR</sequence>
<evidence type="ECO:0000256" key="1">
    <source>
        <dbReference type="ARBA" id="ARBA00000085"/>
    </source>
</evidence>
<dbReference type="PROSITE" id="PS50109">
    <property type="entry name" value="HIS_KIN"/>
    <property type="match status" value="1"/>
</dbReference>
<feature type="domain" description="Histidine kinase" evidence="9">
    <location>
        <begin position="234"/>
        <end position="440"/>
    </location>
</feature>
<dbReference type="InterPro" id="IPR003661">
    <property type="entry name" value="HisK_dim/P_dom"/>
</dbReference>
<keyword evidence="6" id="KW-0547">Nucleotide-binding</keyword>
<keyword evidence="5" id="KW-0808">Transferase</keyword>
<accession>A0ABX5S7R9</accession>
<dbReference type="SUPFAM" id="SSF47384">
    <property type="entry name" value="Homodimeric domain of signal transducing histidine kinase"/>
    <property type="match status" value="1"/>
</dbReference>
<evidence type="ECO:0000259" key="9">
    <source>
        <dbReference type="PROSITE" id="PS50109"/>
    </source>
</evidence>
<protein>
    <recommendedName>
        <fullName evidence="3">histidine kinase</fullName>
        <ecNumber evidence="3">2.7.13.3</ecNumber>
    </recommendedName>
</protein>
<dbReference type="PANTHER" id="PTHR44936:SF10">
    <property type="entry name" value="SENSOR PROTEIN RSTB"/>
    <property type="match status" value="1"/>
</dbReference>
<dbReference type="SUPFAM" id="SSF55874">
    <property type="entry name" value="ATPase domain of HSP90 chaperone/DNA topoisomerase II/histidine kinase"/>
    <property type="match status" value="1"/>
</dbReference>
<evidence type="ECO:0000256" key="4">
    <source>
        <dbReference type="ARBA" id="ARBA00022475"/>
    </source>
</evidence>
<dbReference type="PANTHER" id="PTHR44936">
    <property type="entry name" value="SENSOR PROTEIN CREC"/>
    <property type="match status" value="1"/>
</dbReference>
<evidence type="ECO:0000313" key="10">
    <source>
        <dbReference type="EMBL" id="QBQ35511.1"/>
    </source>
</evidence>
<dbReference type="GO" id="GO:0016301">
    <property type="term" value="F:kinase activity"/>
    <property type="evidence" value="ECO:0007669"/>
    <property type="project" value="UniProtKB-KW"/>
</dbReference>
<comment type="subcellular location">
    <subcellularLocation>
        <location evidence="2">Cell membrane</location>
        <topology evidence="2">Multi-pass membrane protein</topology>
    </subcellularLocation>
</comment>
<dbReference type="InterPro" id="IPR036097">
    <property type="entry name" value="HisK_dim/P_sf"/>
</dbReference>
<keyword evidence="7 10" id="KW-0418">Kinase</keyword>
<evidence type="ECO:0000256" key="7">
    <source>
        <dbReference type="ARBA" id="ARBA00022777"/>
    </source>
</evidence>
<keyword evidence="11" id="KW-1185">Reference proteome</keyword>
<dbReference type="CDD" id="cd00082">
    <property type="entry name" value="HisKA"/>
    <property type="match status" value="1"/>
</dbReference>
<dbReference type="InterPro" id="IPR005467">
    <property type="entry name" value="His_kinase_dom"/>
</dbReference>
<evidence type="ECO:0000313" key="11">
    <source>
        <dbReference type="Proteomes" id="UP000294359"/>
    </source>
</evidence>
<organism evidence="10 11">
    <name type="scientific">Pseudoduganella plicata</name>
    <dbReference type="NCBI Taxonomy" id="321984"/>
    <lineage>
        <taxon>Bacteria</taxon>
        <taxon>Pseudomonadati</taxon>
        <taxon>Pseudomonadota</taxon>
        <taxon>Betaproteobacteria</taxon>
        <taxon>Burkholderiales</taxon>
        <taxon>Oxalobacteraceae</taxon>
        <taxon>Telluria group</taxon>
        <taxon>Pseudoduganella</taxon>
    </lineage>
</organism>
<proteinExistence type="predicted"/>
<dbReference type="InterPro" id="IPR050980">
    <property type="entry name" value="2C_sensor_his_kinase"/>
</dbReference>
<evidence type="ECO:0000256" key="3">
    <source>
        <dbReference type="ARBA" id="ARBA00012438"/>
    </source>
</evidence>
<dbReference type="EC" id="2.7.13.3" evidence="3"/>
<dbReference type="InterPro" id="IPR003594">
    <property type="entry name" value="HATPase_dom"/>
</dbReference>
<dbReference type="InterPro" id="IPR036890">
    <property type="entry name" value="HATPase_C_sf"/>
</dbReference>
<evidence type="ECO:0000256" key="8">
    <source>
        <dbReference type="ARBA" id="ARBA00022840"/>
    </source>
</evidence>
<dbReference type="Proteomes" id="UP000294359">
    <property type="component" value="Chromosome"/>
</dbReference>
<comment type="catalytic activity">
    <reaction evidence="1">
        <text>ATP + protein L-histidine = ADP + protein N-phospho-L-histidine.</text>
        <dbReference type="EC" id="2.7.13.3"/>
    </reaction>
</comment>
<reference evidence="10 11" key="1">
    <citation type="submission" date="2019-03" db="EMBL/GenBank/DDBJ databases">
        <title>Draft Genome Sequences of Six Type Strains of the Genus Massilia.</title>
        <authorList>
            <person name="Miess H."/>
            <person name="Frediansyhah A."/>
            <person name="Gross H."/>
        </authorList>
    </citation>
    <scope>NUCLEOTIDE SEQUENCE [LARGE SCALE GENOMIC DNA]</scope>
    <source>
        <strain evidence="10 11">DSM 17505</strain>
    </source>
</reference>
<evidence type="ECO:0000256" key="6">
    <source>
        <dbReference type="ARBA" id="ARBA00022741"/>
    </source>
</evidence>
<dbReference type="Gene3D" id="3.30.565.10">
    <property type="entry name" value="Histidine kinase-like ATPase, C-terminal domain"/>
    <property type="match status" value="1"/>
</dbReference>
<gene>
    <name evidence="10" type="ORF">E1742_04540</name>
</gene>
<keyword evidence="4" id="KW-1003">Cell membrane</keyword>
<name>A0ABX5S7R9_9BURK</name>
<dbReference type="SMART" id="SM00387">
    <property type="entry name" value="HATPase_c"/>
    <property type="match status" value="1"/>
</dbReference>
<evidence type="ECO:0000256" key="5">
    <source>
        <dbReference type="ARBA" id="ARBA00022679"/>
    </source>
</evidence>
<evidence type="ECO:0000256" key="2">
    <source>
        <dbReference type="ARBA" id="ARBA00004651"/>
    </source>
</evidence>
<dbReference type="Pfam" id="PF02518">
    <property type="entry name" value="HATPase_c"/>
    <property type="match status" value="1"/>
</dbReference>
<keyword evidence="8" id="KW-0067">ATP-binding</keyword>
<keyword evidence="4" id="KW-0472">Membrane</keyword>